<accession>A0ABP7P6T4</accession>
<dbReference type="GO" id="GO:0016874">
    <property type="term" value="F:ligase activity"/>
    <property type="evidence" value="ECO:0007669"/>
    <property type="project" value="UniProtKB-KW"/>
</dbReference>
<dbReference type="Gene3D" id="3.40.50.12780">
    <property type="entry name" value="N-terminal domain of ligase-like"/>
    <property type="match status" value="1"/>
</dbReference>
<evidence type="ECO:0000313" key="3">
    <source>
        <dbReference type="Proteomes" id="UP001500742"/>
    </source>
</evidence>
<dbReference type="InterPro" id="IPR042099">
    <property type="entry name" value="ANL_N_sf"/>
</dbReference>
<dbReference type="SUPFAM" id="SSF56801">
    <property type="entry name" value="Acetyl-CoA synthetase-like"/>
    <property type="match status" value="1"/>
</dbReference>
<dbReference type="PANTHER" id="PTHR43845">
    <property type="entry name" value="BLR5969 PROTEIN"/>
    <property type="match status" value="1"/>
</dbReference>
<comment type="caution">
    <text evidence="2">The sequence shown here is derived from an EMBL/GenBank/DDBJ whole genome shotgun (WGS) entry which is preliminary data.</text>
</comment>
<dbReference type="RefSeq" id="WP_259094678.1">
    <property type="nucleotide sequence ID" value="NZ_BAAAZC010000005.1"/>
</dbReference>
<dbReference type="InterPro" id="IPR045851">
    <property type="entry name" value="AMP-bd_C_sf"/>
</dbReference>
<gene>
    <name evidence="2" type="ORF">GCM10022210_05630</name>
</gene>
<keyword evidence="3" id="KW-1185">Reference proteome</keyword>
<dbReference type="EMBL" id="BAAAZC010000005">
    <property type="protein sequence ID" value="GAA3960733.1"/>
    <property type="molecule type" value="Genomic_DNA"/>
</dbReference>
<proteinExistence type="predicted"/>
<dbReference type="InterPro" id="IPR000873">
    <property type="entry name" value="AMP-dep_synth/lig_dom"/>
</dbReference>
<keyword evidence="2" id="KW-0436">Ligase</keyword>
<feature type="domain" description="AMP-dependent synthetase/ligase" evidence="1">
    <location>
        <begin position="77"/>
        <end position="291"/>
    </location>
</feature>
<name>A0ABP7P6T4_9SPHI</name>
<reference evidence="3" key="1">
    <citation type="journal article" date="2019" name="Int. J. Syst. Evol. Microbiol.">
        <title>The Global Catalogue of Microorganisms (GCM) 10K type strain sequencing project: providing services to taxonomists for standard genome sequencing and annotation.</title>
        <authorList>
            <consortium name="The Broad Institute Genomics Platform"/>
            <consortium name="The Broad Institute Genome Sequencing Center for Infectious Disease"/>
            <person name="Wu L."/>
            <person name="Ma J."/>
        </authorList>
    </citation>
    <scope>NUCLEOTIDE SEQUENCE [LARGE SCALE GENOMIC DNA]</scope>
    <source>
        <strain evidence="3">JCM 16601</strain>
    </source>
</reference>
<dbReference type="Gene3D" id="3.30.300.30">
    <property type="match status" value="1"/>
</dbReference>
<dbReference type="PANTHER" id="PTHR43845:SF1">
    <property type="entry name" value="BLR5969 PROTEIN"/>
    <property type="match status" value="1"/>
</dbReference>
<organism evidence="2 3">
    <name type="scientific">Mucilaginibacter dorajii</name>
    <dbReference type="NCBI Taxonomy" id="692994"/>
    <lineage>
        <taxon>Bacteria</taxon>
        <taxon>Pseudomonadati</taxon>
        <taxon>Bacteroidota</taxon>
        <taxon>Sphingobacteriia</taxon>
        <taxon>Sphingobacteriales</taxon>
        <taxon>Sphingobacteriaceae</taxon>
        <taxon>Mucilaginibacter</taxon>
    </lineage>
</organism>
<evidence type="ECO:0000313" key="2">
    <source>
        <dbReference type="EMBL" id="GAA3960733.1"/>
    </source>
</evidence>
<dbReference type="Pfam" id="PF00501">
    <property type="entry name" value="AMP-binding"/>
    <property type="match status" value="1"/>
</dbReference>
<dbReference type="Proteomes" id="UP001500742">
    <property type="component" value="Unassembled WGS sequence"/>
</dbReference>
<evidence type="ECO:0000259" key="1">
    <source>
        <dbReference type="Pfam" id="PF00501"/>
    </source>
</evidence>
<sequence>MTEQTLHTSSYQSQQQIAAMQEQKLQQLLVYLNQNSPFYKELFAANNIDVEVIKTLDDLRLIPTTVKEDLQKRNDDFMCVSRDKIIEYSSTSGTLGSPVVVALTENDLQRLTYNEYSSFICADGKPDDVYQLMLTLDRQFMAGLAYYSGIRKIGAGIIRLGPGVPSLQWDTILRLKPTAIVAVPSFIYKLIQYANEHNIDINSSSVKKAVCIGENIRNTDFSLNILGKKITDAWNIQLYSTYASTEMQTAFTECGQGKGGHHQPELLIVELLDEHNQPVAPGEPGEVTITTLGVEGMPLLRYKTGDICQYFDEPCACGRTTLRLSSVIGRKKQMIKFKGTTLYPPSLFDLLNGMEEILDFVAEVYSNEIGMDEVLLHILPVNYTDECDRKIRANLQARLRVSPHVTYVQYDEIQKMQYKESGRKPFKFIDRRL</sequence>
<protein>
    <submittedName>
        <fullName evidence="2">Phenylacetate--CoA ligase</fullName>
    </submittedName>
</protein>